<keyword evidence="1 3" id="KW-0378">Hydrolase</keyword>
<dbReference type="EMBL" id="RSDW01000001">
    <property type="protein sequence ID" value="RSL16821.1"/>
    <property type="molecule type" value="Genomic_DNA"/>
</dbReference>
<name>A0A428MIR0_9BACT</name>
<evidence type="ECO:0000259" key="4">
    <source>
        <dbReference type="Pfam" id="PF00150"/>
    </source>
</evidence>
<gene>
    <name evidence="5" type="ORF">EDE15_2346</name>
</gene>
<evidence type="ECO:0000313" key="5">
    <source>
        <dbReference type="EMBL" id="RSL16821.1"/>
    </source>
</evidence>
<dbReference type="Pfam" id="PF00150">
    <property type="entry name" value="Cellulase"/>
    <property type="match status" value="1"/>
</dbReference>
<evidence type="ECO:0000256" key="2">
    <source>
        <dbReference type="ARBA" id="ARBA00023295"/>
    </source>
</evidence>
<reference evidence="5 6" key="1">
    <citation type="submission" date="2018-12" db="EMBL/GenBank/DDBJ databases">
        <title>Sequencing of bacterial isolates from soil warming experiment in Harvard Forest, Massachusetts, USA.</title>
        <authorList>
            <person name="Deangelis K."/>
        </authorList>
    </citation>
    <scope>NUCLEOTIDE SEQUENCE [LARGE SCALE GENOMIC DNA]</scope>
    <source>
        <strain evidence="5 6">EB153</strain>
    </source>
</reference>
<evidence type="ECO:0000256" key="3">
    <source>
        <dbReference type="RuleBase" id="RU361153"/>
    </source>
</evidence>
<protein>
    <submittedName>
        <fullName evidence="5">Mannan endo-1,4-beta-mannosidase</fullName>
    </submittedName>
</protein>
<dbReference type="Gene3D" id="3.20.20.80">
    <property type="entry name" value="Glycosidases"/>
    <property type="match status" value="1"/>
</dbReference>
<keyword evidence="2 3" id="KW-0326">Glycosidase</keyword>
<proteinExistence type="inferred from homology"/>
<dbReference type="Proteomes" id="UP000269669">
    <property type="component" value="Unassembled WGS sequence"/>
</dbReference>
<comment type="similarity">
    <text evidence="3">Belongs to the glycosyl hydrolase 5 (cellulase A) family.</text>
</comment>
<dbReference type="InterPro" id="IPR001547">
    <property type="entry name" value="Glyco_hydro_5"/>
</dbReference>
<dbReference type="GO" id="GO:0004553">
    <property type="term" value="F:hydrolase activity, hydrolyzing O-glycosyl compounds"/>
    <property type="evidence" value="ECO:0007669"/>
    <property type="project" value="InterPro"/>
</dbReference>
<evidence type="ECO:0000313" key="6">
    <source>
        <dbReference type="Proteomes" id="UP000269669"/>
    </source>
</evidence>
<evidence type="ECO:0000256" key="1">
    <source>
        <dbReference type="ARBA" id="ARBA00022801"/>
    </source>
</evidence>
<feature type="domain" description="Glycoside hydrolase family 5" evidence="4">
    <location>
        <begin position="18"/>
        <end position="291"/>
    </location>
</feature>
<dbReference type="RefSeq" id="WP_125485385.1">
    <property type="nucleotide sequence ID" value="NZ_RSDW01000001.1"/>
</dbReference>
<comment type="caution">
    <text evidence="5">The sequence shown here is derived from an EMBL/GenBank/DDBJ whole genome shotgun (WGS) entry which is preliminary data.</text>
</comment>
<dbReference type="SUPFAM" id="SSF51445">
    <property type="entry name" value="(Trans)glycosidases"/>
    <property type="match status" value="1"/>
</dbReference>
<keyword evidence="6" id="KW-1185">Reference proteome</keyword>
<dbReference type="InterPro" id="IPR017853">
    <property type="entry name" value="GH"/>
</dbReference>
<dbReference type="AlphaFoldDB" id="A0A428MIR0"/>
<dbReference type="GO" id="GO:0000272">
    <property type="term" value="P:polysaccharide catabolic process"/>
    <property type="evidence" value="ECO:0007669"/>
    <property type="project" value="InterPro"/>
</dbReference>
<accession>A0A428MIR0</accession>
<organism evidence="5 6">
    <name type="scientific">Edaphobacter aggregans</name>
    <dbReference type="NCBI Taxonomy" id="570835"/>
    <lineage>
        <taxon>Bacteria</taxon>
        <taxon>Pseudomonadati</taxon>
        <taxon>Acidobacteriota</taxon>
        <taxon>Terriglobia</taxon>
        <taxon>Terriglobales</taxon>
        <taxon>Acidobacteriaceae</taxon>
        <taxon>Edaphobacter</taxon>
    </lineage>
</organism>
<sequence length="332" mass="36258">MATHTTLYTSGADLYGLDGKKITLRGVNYPLLDDWNFPGKDSLAEIAKTGANAVRIQWYVNYGSPNRPKYSLNDLDSFLLRCATAGMIPILMLSDLTCASDAGLVNSKLIPWWTSASVVKVLQKHAKYIILNLANEVGFYRWADNQKTALASYIAAYKTAVASIRRAGLTVPLMIDAPDCGTSLDAFLTAGPQLITADPNHNLLFSAHAYWAAYDGLLFIPRCIAAKLPIVFGEVANKQDEQVNGTTAYCYYDLDGTHVGPGKTNGFTYQSLLTLLQKDGLSWLVWSWGPDNCAARQLSTNSTFASLSTFGQDIVHNPTYGLIATAHRSKLL</sequence>
<dbReference type="OrthoDB" id="220114at2"/>